<keyword evidence="3" id="KW-1185">Reference proteome</keyword>
<accession>E4ZH19</accession>
<gene>
    <name evidence="2" type="ORF">LEMA_P067150.1</name>
</gene>
<reference evidence="3" key="1">
    <citation type="journal article" date="2011" name="Nat. Commun.">
        <title>Effector diversification within compartments of the Leptosphaeria maculans genome affected by Repeat-Induced Point mutations.</title>
        <authorList>
            <person name="Rouxel T."/>
            <person name="Grandaubert J."/>
            <person name="Hane J.K."/>
            <person name="Hoede C."/>
            <person name="van de Wouw A.P."/>
            <person name="Couloux A."/>
            <person name="Dominguez V."/>
            <person name="Anthouard V."/>
            <person name="Bally P."/>
            <person name="Bourras S."/>
            <person name="Cozijnsen A.J."/>
            <person name="Ciuffetti L.M."/>
            <person name="Degrave A."/>
            <person name="Dilmaghani A."/>
            <person name="Duret L."/>
            <person name="Fudal I."/>
            <person name="Goodwin S.B."/>
            <person name="Gout L."/>
            <person name="Glaser N."/>
            <person name="Linglin J."/>
            <person name="Kema G.H.J."/>
            <person name="Lapalu N."/>
            <person name="Lawrence C.B."/>
            <person name="May K."/>
            <person name="Meyer M."/>
            <person name="Ollivier B."/>
            <person name="Poulain J."/>
            <person name="Schoch C.L."/>
            <person name="Simon A."/>
            <person name="Spatafora J.W."/>
            <person name="Stachowiak A."/>
            <person name="Turgeon B.G."/>
            <person name="Tyler B.M."/>
            <person name="Vincent D."/>
            <person name="Weissenbach J."/>
            <person name="Amselem J."/>
            <person name="Quesneville H."/>
            <person name="Oliver R.P."/>
            <person name="Wincker P."/>
            <person name="Balesdent M.-H."/>
            <person name="Howlett B.J."/>
        </authorList>
    </citation>
    <scope>NUCLEOTIDE SEQUENCE [LARGE SCALE GENOMIC DNA]</scope>
    <source>
        <strain evidence="3">JN3 / isolate v23.1.3 / race Av1-4-5-6-7-8</strain>
    </source>
</reference>
<dbReference type="HOGENOM" id="CLU_3106819_0_0_1"/>
<dbReference type="OrthoDB" id="10608646at2759"/>
<organism evidence="2 3">
    <name type="scientific">Leptosphaeria maculans (strain JN3 / isolate v23.1.3 / race Av1-4-5-6-7-8)</name>
    <name type="common">Blackleg fungus</name>
    <name type="synonym">Phoma lingam</name>
    <dbReference type="NCBI Taxonomy" id="985895"/>
    <lineage>
        <taxon>Eukaryota</taxon>
        <taxon>Fungi</taxon>
        <taxon>Dikarya</taxon>
        <taxon>Ascomycota</taxon>
        <taxon>Pezizomycotina</taxon>
        <taxon>Dothideomycetes</taxon>
        <taxon>Pleosporomycetidae</taxon>
        <taxon>Pleosporales</taxon>
        <taxon>Pleosporineae</taxon>
        <taxon>Leptosphaeriaceae</taxon>
        <taxon>Plenodomus</taxon>
        <taxon>Plenodomus lingam/Leptosphaeria maculans species complex</taxon>
    </lineage>
</organism>
<proteinExistence type="predicted"/>
<dbReference type="InParanoid" id="E4ZH19"/>
<evidence type="ECO:0000313" key="2">
    <source>
        <dbReference type="EMBL" id="CBX90589.1"/>
    </source>
</evidence>
<evidence type="ECO:0000313" key="3">
    <source>
        <dbReference type="Proteomes" id="UP000002668"/>
    </source>
</evidence>
<dbReference type="Proteomes" id="UP000002668">
    <property type="component" value="Genome"/>
</dbReference>
<sequence length="51" mass="5912">MNLVASLAFSFVSPLLPITTDSRKKWIDKSRRHHEEAQESDFYRPSISCES</sequence>
<dbReference type="EMBL" id="FP929064">
    <property type="protein sequence ID" value="CBX90589.1"/>
    <property type="molecule type" value="Genomic_DNA"/>
</dbReference>
<dbReference type="AlphaFoldDB" id="E4ZH19"/>
<dbReference type="VEuPathDB" id="FungiDB:LEMA_P067150.1"/>
<name>E4ZH19_LEPMJ</name>
<feature type="region of interest" description="Disordered" evidence="1">
    <location>
        <begin position="29"/>
        <end position="51"/>
    </location>
</feature>
<protein>
    <submittedName>
        <fullName evidence="2">Uncharacterized protein</fullName>
    </submittedName>
</protein>
<evidence type="ECO:0000256" key="1">
    <source>
        <dbReference type="SAM" id="MobiDB-lite"/>
    </source>
</evidence>